<proteinExistence type="predicted"/>
<sequence>MSAEIGSDRTLIQGAGGNTSLKGHGGELWVKASGVWLADATQDRVFVALDRAAVLRCVAGGVEPGPGTRLVRDETLRPSIEATLHAVLPQRVVLHVHSVNAIAHAVRRDAAGVVAGRLAGLDWAWVPYARPGLPLTRAAQAAMTGMPEVLLLQNHGLVVAAEDVGRAAALLAEVEARLAVPARAAPPADEDRLAQLAAASQGAYRPAMPAEAHWGATDLDSLRLARRGALYPDHVVFLGASPMPILASPDGMAAVLSAMPPCVLVPGAGALVKAGGGHAVDEMLACFGLVAARLSPDWSVRTLTRGQEAELLGWEAERYRRSLGRQPS</sequence>
<dbReference type="InterPro" id="IPR036409">
    <property type="entry name" value="Aldolase_II/adducin_N_sf"/>
</dbReference>
<gene>
    <name evidence="2" type="ORF">JMJ56_24095</name>
</gene>
<accession>A0ABS1U8S8</accession>
<protein>
    <submittedName>
        <fullName evidence="2">Class II aldolase</fullName>
    </submittedName>
</protein>
<evidence type="ECO:0000259" key="1">
    <source>
        <dbReference type="SMART" id="SM01007"/>
    </source>
</evidence>
<comment type="caution">
    <text evidence="2">The sequence shown here is derived from an EMBL/GenBank/DDBJ whole genome shotgun (WGS) entry which is preliminary data.</text>
</comment>
<reference evidence="2 3" key="1">
    <citation type="submission" date="2021-01" db="EMBL/GenBank/DDBJ databases">
        <title>Belnapia mucosa sp. nov. and Belnapia arida sp. nov., isolated from the Tabernas Desert (Almeria, Spain).</title>
        <authorList>
            <person name="Molina-Menor E."/>
            <person name="Vidal-Verdu A."/>
            <person name="Calonge A."/>
            <person name="Satari L."/>
            <person name="Pereto J."/>
            <person name="Porcar M."/>
        </authorList>
    </citation>
    <scope>NUCLEOTIDE SEQUENCE [LARGE SCALE GENOMIC DNA]</scope>
    <source>
        <strain evidence="2 3">T18</strain>
    </source>
</reference>
<evidence type="ECO:0000313" key="2">
    <source>
        <dbReference type="EMBL" id="MBL6081093.1"/>
    </source>
</evidence>
<dbReference type="SUPFAM" id="SSF53639">
    <property type="entry name" value="AraD/HMP-PK domain-like"/>
    <property type="match status" value="1"/>
</dbReference>
<name>A0ABS1U8S8_9PROT</name>
<feature type="domain" description="Class II aldolase/adducin N-terminal" evidence="1">
    <location>
        <begin position="1"/>
        <end position="182"/>
    </location>
</feature>
<dbReference type="RefSeq" id="WP_202834318.1">
    <property type="nucleotide sequence ID" value="NZ_JAETWB010000021.1"/>
</dbReference>
<dbReference type="Pfam" id="PF00596">
    <property type="entry name" value="Aldolase_II"/>
    <property type="match status" value="1"/>
</dbReference>
<dbReference type="Gene3D" id="3.40.225.10">
    <property type="entry name" value="Class II aldolase/adducin N-terminal domain"/>
    <property type="match status" value="1"/>
</dbReference>
<dbReference type="EMBL" id="JAETWB010000021">
    <property type="protein sequence ID" value="MBL6081093.1"/>
    <property type="molecule type" value="Genomic_DNA"/>
</dbReference>
<dbReference type="InterPro" id="IPR001303">
    <property type="entry name" value="Aldolase_II/adducin_N"/>
</dbReference>
<keyword evidence="3" id="KW-1185">Reference proteome</keyword>
<evidence type="ECO:0000313" key="3">
    <source>
        <dbReference type="Proteomes" id="UP000660885"/>
    </source>
</evidence>
<dbReference type="Proteomes" id="UP000660885">
    <property type="component" value="Unassembled WGS sequence"/>
</dbReference>
<dbReference type="SMART" id="SM01007">
    <property type="entry name" value="Aldolase_II"/>
    <property type="match status" value="1"/>
</dbReference>
<organism evidence="2 3">
    <name type="scientific">Belnapia arida</name>
    <dbReference type="NCBI Taxonomy" id="2804533"/>
    <lineage>
        <taxon>Bacteria</taxon>
        <taxon>Pseudomonadati</taxon>
        <taxon>Pseudomonadota</taxon>
        <taxon>Alphaproteobacteria</taxon>
        <taxon>Acetobacterales</taxon>
        <taxon>Roseomonadaceae</taxon>
        <taxon>Belnapia</taxon>
    </lineage>
</organism>